<evidence type="ECO:0000313" key="1">
    <source>
        <dbReference type="EMBL" id="KAF7723503.1"/>
    </source>
</evidence>
<protein>
    <submittedName>
        <fullName evidence="1">Uncharacterized protein</fullName>
    </submittedName>
</protein>
<sequence length="284" mass="32458">MSQRCVLSMMPPKQKGEIIRSLNVKDYFRYSCNSAILACREVQCVISEGQNRIDEKISNLQTDSFRDHASEELKSCLNVLQSFSARLLAWHQDVEGESRLIIETIRPFIQYCINSQIDAKSEWMTYHLVPAEEHPGQATLVPDFVIYADPRSNMKHELLFMESSFGKEMQIALNKLVLEGVSSPEVVGLLVEGVHVCMYKMNLPYDGQYHLVQLSEFNLPRNGNDDLLLIPTVVENLHQLRRIVSKNLDKLYDSISMKEQGSSQVSDQQQFMRQSCGTPVIVKK</sequence>
<accession>A0A8H7BLC2</accession>
<comment type="caution">
    <text evidence="1">The sequence shown here is derived from an EMBL/GenBank/DDBJ whole genome shotgun (WGS) entry which is preliminary data.</text>
</comment>
<gene>
    <name evidence="1" type="ORF">EC973_001878</name>
</gene>
<dbReference type="EMBL" id="JABAYA010000149">
    <property type="protein sequence ID" value="KAF7723503.1"/>
    <property type="molecule type" value="Genomic_DNA"/>
</dbReference>
<organism evidence="1 2">
    <name type="scientific">Apophysomyces ossiformis</name>
    <dbReference type="NCBI Taxonomy" id="679940"/>
    <lineage>
        <taxon>Eukaryota</taxon>
        <taxon>Fungi</taxon>
        <taxon>Fungi incertae sedis</taxon>
        <taxon>Mucoromycota</taxon>
        <taxon>Mucoromycotina</taxon>
        <taxon>Mucoromycetes</taxon>
        <taxon>Mucorales</taxon>
        <taxon>Mucorineae</taxon>
        <taxon>Mucoraceae</taxon>
        <taxon>Apophysomyces</taxon>
    </lineage>
</organism>
<evidence type="ECO:0000313" key="2">
    <source>
        <dbReference type="Proteomes" id="UP000605846"/>
    </source>
</evidence>
<reference evidence="1" key="1">
    <citation type="submission" date="2020-01" db="EMBL/GenBank/DDBJ databases">
        <title>Genome Sequencing of Three Apophysomyces-Like Fungal Strains Confirms a Novel Fungal Genus in the Mucoromycota with divergent Burkholderia-like Endosymbiotic Bacteria.</title>
        <authorList>
            <person name="Stajich J.E."/>
            <person name="Macias A.M."/>
            <person name="Carter-House D."/>
            <person name="Lovett B."/>
            <person name="Kasson L.R."/>
            <person name="Berry K."/>
            <person name="Grigoriev I."/>
            <person name="Chang Y."/>
            <person name="Spatafora J."/>
            <person name="Kasson M.T."/>
        </authorList>
    </citation>
    <scope>NUCLEOTIDE SEQUENCE</scope>
    <source>
        <strain evidence="1">NRRL A-21654</strain>
    </source>
</reference>
<dbReference type="AlphaFoldDB" id="A0A8H7BLC2"/>
<proteinExistence type="predicted"/>
<dbReference type="OrthoDB" id="2441332at2759"/>
<dbReference type="Proteomes" id="UP000605846">
    <property type="component" value="Unassembled WGS sequence"/>
</dbReference>
<name>A0A8H7BLC2_9FUNG</name>
<keyword evidence="2" id="KW-1185">Reference proteome</keyword>